<evidence type="ECO:0000256" key="1">
    <source>
        <dbReference type="PIRSR" id="PIRSR613078-1"/>
    </source>
</evidence>
<organism evidence="3 4">
    <name type="scientific">Candidatus Hydrogenisulfobacillus filiaventi</name>
    <dbReference type="NCBI Taxonomy" id="2707344"/>
    <lineage>
        <taxon>Bacteria</taxon>
        <taxon>Bacillati</taxon>
        <taxon>Bacillota</taxon>
        <taxon>Clostridia</taxon>
        <taxon>Eubacteriales</taxon>
        <taxon>Clostridiales Family XVII. Incertae Sedis</taxon>
        <taxon>Candidatus Hydrogenisulfobacillus</taxon>
    </lineage>
</organism>
<feature type="binding site" evidence="2">
    <location>
        <position position="62"/>
    </location>
    <ligand>
        <name>substrate</name>
    </ligand>
</feature>
<dbReference type="Gene3D" id="3.40.50.1240">
    <property type="entry name" value="Phosphoglycerate mutase-like"/>
    <property type="match status" value="1"/>
</dbReference>
<dbReference type="InterPro" id="IPR029033">
    <property type="entry name" value="His_PPase_superfam"/>
</dbReference>
<dbReference type="GO" id="GO:0005737">
    <property type="term" value="C:cytoplasm"/>
    <property type="evidence" value="ECO:0007669"/>
    <property type="project" value="TreeGrafter"/>
</dbReference>
<dbReference type="SMART" id="SM00855">
    <property type="entry name" value="PGAM"/>
    <property type="match status" value="1"/>
</dbReference>
<reference evidence="3 4" key="1">
    <citation type="submission" date="2020-02" db="EMBL/GenBank/DDBJ databases">
        <authorList>
            <person name="Hogendoorn C."/>
        </authorList>
    </citation>
    <scope>NUCLEOTIDE SEQUENCE [LARGE SCALE GENOMIC DNA]</scope>
    <source>
        <strain evidence="3">R501</strain>
    </source>
</reference>
<dbReference type="InterPro" id="IPR013078">
    <property type="entry name" value="His_Pase_superF_clade-1"/>
</dbReference>
<dbReference type="GO" id="GO:0016791">
    <property type="term" value="F:phosphatase activity"/>
    <property type="evidence" value="ECO:0007669"/>
    <property type="project" value="TreeGrafter"/>
</dbReference>
<dbReference type="AlphaFoldDB" id="A0A6F8ZD13"/>
<dbReference type="EMBL" id="LR778114">
    <property type="protein sequence ID" value="CAB1127906.1"/>
    <property type="molecule type" value="Genomic_DNA"/>
</dbReference>
<sequence>MNRTLDVYLIRHGESEANAAGRLASRLWDPHLTEKGRQEAAALLERLRPLPVVALLSSPLARARETIAPLAEALGLPVTILPDLREVDLGRWDGERLADIAGRDPEHYRRWRQDPERYPPPGGEPIRAVGARVLAALDAWAGDTTGTVIAATHADCLKGVVLEVLDAAGPAARRLLVPNGAVVHLRRLPEGWMLVLDR</sequence>
<dbReference type="SUPFAM" id="SSF53254">
    <property type="entry name" value="Phosphoglycerate mutase-like"/>
    <property type="match status" value="1"/>
</dbReference>
<evidence type="ECO:0000313" key="3">
    <source>
        <dbReference type="EMBL" id="CAB1127906.1"/>
    </source>
</evidence>
<evidence type="ECO:0000313" key="4">
    <source>
        <dbReference type="Proteomes" id="UP000503399"/>
    </source>
</evidence>
<dbReference type="PANTHER" id="PTHR48100">
    <property type="entry name" value="BROAD-SPECIFICITY PHOSPHATASE YOR283W-RELATED"/>
    <property type="match status" value="1"/>
</dbReference>
<proteinExistence type="predicted"/>
<dbReference type="InterPro" id="IPR050275">
    <property type="entry name" value="PGM_Phosphatase"/>
</dbReference>
<dbReference type="InterPro" id="IPR001345">
    <property type="entry name" value="PG/BPGM_mutase_AS"/>
</dbReference>
<keyword evidence="4" id="KW-1185">Reference proteome</keyword>
<name>A0A6F8ZD13_9FIRM</name>
<gene>
    <name evidence="3" type="ORF">R50_0400</name>
</gene>
<dbReference type="PROSITE" id="PS00175">
    <property type="entry name" value="PG_MUTASE"/>
    <property type="match status" value="1"/>
</dbReference>
<dbReference type="Pfam" id="PF00300">
    <property type="entry name" value="His_Phos_1"/>
    <property type="match status" value="1"/>
</dbReference>
<accession>A0A6F8ZD13</accession>
<dbReference type="Proteomes" id="UP000503399">
    <property type="component" value="Chromosome"/>
</dbReference>
<feature type="binding site" evidence="2">
    <location>
        <begin position="11"/>
        <end position="18"/>
    </location>
    <ligand>
        <name>substrate</name>
    </ligand>
</feature>
<feature type="active site" description="Proton donor/acceptor" evidence="1">
    <location>
        <position position="86"/>
    </location>
</feature>
<dbReference type="CDD" id="cd07067">
    <property type="entry name" value="HP_PGM_like"/>
    <property type="match status" value="1"/>
</dbReference>
<dbReference type="KEGG" id="hfv:R50_0400"/>
<protein>
    <submittedName>
        <fullName evidence="3">Histidine phosphatase family protein</fullName>
    </submittedName>
</protein>
<evidence type="ECO:0000256" key="2">
    <source>
        <dbReference type="PIRSR" id="PIRSR613078-2"/>
    </source>
</evidence>
<feature type="active site" description="Tele-phosphohistidine intermediate" evidence="1">
    <location>
        <position position="12"/>
    </location>
</feature>
<dbReference type="PANTHER" id="PTHR48100:SF62">
    <property type="entry name" value="GLUCOSYL-3-PHOSPHOGLYCERATE PHOSPHATASE"/>
    <property type="match status" value="1"/>
</dbReference>